<evidence type="ECO:0000313" key="1">
    <source>
        <dbReference type="EMBL" id="KAI3368201.1"/>
    </source>
</evidence>
<reference evidence="1" key="1">
    <citation type="submission" date="2022-04" db="EMBL/GenBank/DDBJ databases">
        <title>Jade perch genome.</title>
        <authorList>
            <person name="Chao B."/>
        </authorList>
    </citation>
    <scope>NUCLEOTIDE SEQUENCE</scope>
    <source>
        <strain evidence="1">CB-2022</strain>
    </source>
</reference>
<protein>
    <submittedName>
        <fullName evidence="1">Uncharacterized protein</fullName>
    </submittedName>
</protein>
<name>A0ACB8WK60_9TELE</name>
<dbReference type="EMBL" id="CM041538">
    <property type="protein sequence ID" value="KAI3368201.1"/>
    <property type="molecule type" value="Genomic_DNA"/>
</dbReference>
<organism evidence="1 2">
    <name type="scientific">Scortum barcoo</name>
    <name type="common">barcoo grunter</name>
    <dbReference type="NCBI Taxonomy" id="214431"/>
    <lineage>
        <taxon>Eukaryota</taxon>
        <taxon>Metazoa</taxon>
        <taxon>Chordata</taxon>
        <taxon>Craniata</taxon>
        <taxon>Vertebrata</taxon>
        <taxon>Euteleostomi</taxon>
        <taxon>Actinopterygii</taxon>
        <taxon>Neopterygii</taxon>
        <taxon>Teleostei</taxon>
        <taxon>Neoteleostei</taxon>
        <taxon>Acanthomorphata</taxon>
        <taxon>Eupercaria</taxon>
        <taxon>Centrarchiformes</taxon>
        <taxon>Terapontoidei</taxon>
        <taxon>Terapontidae</taxon>
        <taxon>Scortum</taxon>
    </lineage>
</organism>
<evidence type="ECO:0000313" key="2">
    <source>
        <dbReference type="Proteomes" id="UP000831701"/>
    </source>
</evidence>
<gene>
    <name evidence="1" type="ORF">L3Q82_007931</name>
</gene>
<comment type="caution">
    <text evidence="1">The sequence shown here is derived from an EMBL/GenBank/DDBJ whole genome shotgun (WGS) entry which is preliminary data.</text>
</comment>
<proteinExistence type="predicted"/>
<accession>A0ACB8WK60</accession>
<keyword evidence="2" id="KW-1185">Reference proteome</keyword>
<dbReference type="Proteomes" id="UP000831701">
    <property type="component" value="Chromosome 8"/>
</dbReference>
<sequence>MGEQPIFSARAHVFQIDPATKRNWLPASKHAVTVSFFYDASRSVYRIISVGGTKAIINSTITPNMTFTKTSQKFGQWADSRANTVYGLGFSTEQQLQQFAEQFKEVKEAARLAREKSQERFELANPALNIAAPEINSQVEHQNSDIVDRKERDITDDKGPQTEDIIQVARTSSFHITFSWSVAALVSNHPQYCSDVSVQPRAVQSAHSASEMWMAAGDLHAVKLQLSGLFAELSDKMEEEMELSEERHSPPLLTVNGPGEEKLFRSKSAEVELTAEKERVKKMLSEGSMCEINLEAELFTLQDSNAKLVAALQEANSSVEQWKKQLAEYQEETDRLRDQVAELEAQLGPPAASQTGREELSRSLEELEALLSAKDQARHQFTPCTEHCLDLFTILKTTSEIYNLQSKKTDVGELEKEREEAMQRLQDVERRNTELEERVQSAEKTLASSQEEREQAEVEVQRIIEVLDVKICDLNDLRQSLAKLIDK</sequence>